<organism evidence="1 2">
    <name type="scientific">Paramuricea clavata</name>
    <name type="common">Red gorgonian</name>
    <name type="synonym">Violescent sea-whip</name>
    <dbReference type="NCBI Taxonomy" id="317549"/>
    <lineage>
        <taxon>Eukaryota</taxon>
        <taxon>Metazoa</taxon>
        <taxon>Cnidaria</taxon>
        <taxon>Anthozoa</taxon>
        <taxon>Octocorallia</taxon>
        <taxon>Malacalcyonacea</taxon>
        <taxon>Plexauridae</taxon>
        <taxon>Paramuricea</taxon>
    </lineage>
</organism>
<gene>
    <name evidence="1" type="ORF">PACLA_8A044690</name>
</gene>
<sequence length="434" mass="50467">LKRTHSMFIDDLKVCQENHQKLEVANETIVKASMDTGACYGVKKCAEIVLMNGKMVKGDGLAVLEERMKALDPEQNEVYKFLGCEQGDKIDVRRVMQRVKKEIAKRLEQLMGVNLNDKNLVKAINCRVVPEILEELDKIVKTALRKQGFHGKQASDERLYEKRDDGGRGLKSFKEVYDETKVRVACYMATSNNEWIKVSWRNEYMKEQTSLKRVAEEAMGRMNAHVEFNVGEIKTGNESYVDWKVAWKKLKNIIREGQIRNKVETFREKRLQSEIPMGFDKDDHGWLKCNTDPRKTASTFTLQEQMIETKAWKKMRGLVDQDKCRLCGEFRETVQHLLAGCKKLAGSEYVRRHDNALKVLAVQWAIDNGLLPKGTKWYTEKWERGKVIANNGKKLYWDWEHRMRTSCTARRPDLTLEDSRKKEIMLLNRHGMSV</sequence>
<name>A0A7D9KKC5_PARCT</name>
<dbReference type="Proteomes" id="UP001152795">
    <property type="component" value="Unassembled WGS sequence"/>
</dbReference>
<evidence type="ECO:0000313" key="2">
    <source>
        <dbReference type="Proteomes" id="UP001152795"/>
    </source>
</evidence>
<dbReference type="AlphaFoldDB" id="A0A7D9KKC5"/>
<dbReference type="EMBL" id="CACRXK020041006">
    <property type="protein sequence ID" value="CAB4045676.1"/>
    <property type="molecule type" value="Genomic_DNA"/>
</dbReference>
<feature type="non-terminal residue" evidence="1">
    <location>
        <position position="434"/>
    </location>
</feature>
<comment type="caution">
    <text evidence="1">The sequence shown here is derived from an EMBL/GenBank/DDBJ whole genome shotgun (WGS) entry which is preliminary data.</text>
</comment>
<dbReference type="PANTHER" id="PTHR35450:SF2">
    <property type="entry name" value="REVERSE TRANSCRIPTASE DOMAIN-CONTAINING PROTEIN"/>
    <property type="match status" value="1"/>
</dbReference>
<keyword evidence="2" id="KW-1185">Reference proteome</keyword>
<evidence type="ECO:0000313" key="1">
    <source>
        <dbReference type="EMBL" id="CAB4045676.1"/>
    </source>
</evidence>
<dbReference type="PANTHER" id="PTHR35450">
    <property type="entry name" value="REVERSE TRANSCRIPTASE DOMAIN-CONTAINING PROTEIN"/>
    <property type="match status" value="1"/>
</dbReference>
<reference evidence="1" key="1">
    <citation type="submission" date="2020-04" db="EMBL/GenBank/DDBJ databases">
        <authorList>
            <person name="Alioto T."/>
            <person name="Alioto T."/>
            <person name="Gomez Garrido J."/>
        </authorList>
    </citation>
    <scope>NUCLEOTIDE SEQUENCE</scope>
    <source>
        <strain evidence="1">A484AB</strain>
    </source>
</reference>
<accession>A0A7D9KKC5</accession>
<proteinExistence type="predicted"/>
<protein>
    <submittedName>
        <fullName evidence="1">Uncharacterized protein</fullName>
    </submittedName>
</protein>
<dbReference type="OrthoDB" id="5979023at2759"/>